<dbReference type="EMBL" id="CM044702">
    <property type="protein sequence ID" value="KAI5676831.1"/>
    <property type="molecule type" value="Genomic_DNA"/>
</dbReference>
<name>A0ACC0BVY5_CATRO</name>
<dbReference type="Proteomes" id="UP001060085">
    <property type="component" value="Linkage Group LG02"/>
</dbReference>
<keyword evidence="2" id="KW-1185">Reference proteome</keyword>
<evidence type="ECO:0000313" key="1">
    <source>
        <dbReference type="EMBL" id="KAI5676831.1"/>
    </source>
</evidence>
<reference evidence="2" key="1">
    <citation type="journal article" date="2023" name="Nat. Plants">
        <title>Single-cell RNA sequencing provides a high-resolution roadmap for understanding the multicellular compartmentation of specialized metabolism.</title>
        <authorList>
            <person name="Sun S."/>
            <person name="Shen X."/>
            <person name="Li Y."/>
            <person name="Li Y."/>
            <person name="Wang S."/>
            <person name="Li R."/>
            <person name="Zhang H."/>
            <person name="Shen G."/>
            <person name="Guo B."/>
            <person name="Wei J."/>
            <person name="Xu J."/>
            <person name="St-Pierre B."/>
            <person name="Chen S."/>
            <person name="Sun C."/>
        </authorList>
    </citation>
    <scope>NUCLEOTIDE SEQUENCE [LARGE SCALE GENOMIC DNA]</scope>
</reference>
<protein>
    <submittedName>
        <fullName evidence="1">Uncharacterized protein</fullName>
    </submittedName>
</protein>
<accession>A0ACC0BVY5</accession>
<organism evidence="1 2">
    <name type="scientific">Catharanthus roseus</name>
    <name type="common">Madagascar periwinkle</name>
    <name type="synonym">Vinca rosea</name>
    <dbReference type="NCBI Taxonomy" id="4058"/>
    <lineage>
        <taxon>Eukaryota</taxon>
        <taxon>Viridiplantae</taxon>
        <taxon>Streptophyta</taxon>
        <taxon>Embryophyta</taxon>
        <taxon>Tracheophyta</taxon>
        <taxon>Spermatophyta</taxon>
        <taxon>Magnoliopsida</taxon>
        <taxon>eudicotyledons</taxon>
        <taxon>Gunneridae</taxon>
        <taxon>Pentapetalae</taxon>
        <taxon>asterids</taxon>
        <taxon>lamiids</taxon>
        <taxon>Gentianales</taxon>
        <taxon>Apocynaceae</taxon>
        <taxon>Rauvolfioideae</taxon>
        <taxon>Vinceae</taxon>
        <taxon>Catharanthinae</taxon>
        <taxon>Catharanthus</taxon>
    </lineage>
</organism>
<evidence type="ECO:0000313" key="2">
    <source>
        <dbReference type="Proteomes" id="UP001060085"/>
    </source>
</evidence>
<comment type="caution">
    <text evidence="1">The sequence shown here is derived from an EMBL/GenBank/DDBJ whole genome shotgun (WGS) entry which is preliminary data.</text>
</comment>
<proteinExistence type="predicted"/>
<sequence length="348" mass="39294">MAMTPRTGTAYPIRPRPVVAGAVRPVYEDFRPVTERKEDEESNNLLLIYLPGFQREHLKVSTEGRNILRVRGERLVAGNKWSRFQEDYPIPEDCNVRGIRARFEGGILTITIPRKREASKEAAAKDQSHQRSQENLQKAAVADDKTAAIMKSSVSAAPEKGRDREKTQETPTPDDQKKLSDKKQERISIPNEKSEKLSKEEIISFPNEQGKKSNQKREKISAPDLVPNNSTRKDTIENIIRNTTKSQRDEDGLEGGMINKTKQMPTPQEDEYVNTSLPFVTPHMVPERRNLKKPKLEKGEGKTTESGTSSSNAAKKFMDLREERQLLMNVGAAVLVIVAFGAYLSYTF</sequence>
<gene>
    <name evidence="1" type="ORF">M9H77_07781</name>
</gene>